<dbReference type="Gene3D" id="1.10.510.10">
    <property type="entry name" value="Transferase(Phosphotransferase) domain 1"/>
    <property type="match status" value="1"/>
</dbReference>
<dbReference type="SMART" id="SM00220">
    <property type="entry name" value="S_TKc"/>
    <property type="match status" value="1"/>
</dbReference>
<keyword evidence="4" id="KW-1185">Reference proteome</keyword>
<evidence type="ECO:0000313" key="4">
    <source>
        <dbReference type="Proteomes" id="UP001530400"/>
    </source>
</evidence>
<name>A0ABD3NF77_9STRA</name>
<proteinExistence type="predicted"/>
<dbReference type="PROSITE" id="PS50011">
    <property type="entry name" value="PROTEIN_KINASE_DOM"/>
    <property type="match status" value="1"/>
</dbReference>
<reference evidence="3 4" key="1">
    <citation type="submission" date="2024-10" db="EMBL/GenBank/DDBJ databases">
        <title>Updated reference genomes for cyclostephanoid diatoms.</title>
        <authorList>
            <person name="Roberts W.R."/>
            <person name="Alverson A.J."/>
        </authorList>
    </citation>
    <scope>NUCLEOTIDE SEQUENCE [LARGE SCALE GENOMIC DNA]</scope>
    <source>
        <strain evidence="3 4">AJA010-31</strain>
    </source>
</reference>
<feature type="chain" id="PRO_5044801562" description="Protein kinase domain-containing protein" evidence="1">
    <location>
        <begin position="21"/>
        <end position="405"/>
    </location>
</feature>
<comment type="caution">
    <text evidence="3">The sequence shown here is derived from an EMBL/GenBank/DDBJ whole genome shotgun (WGS) entry which is preliminary data.</text>
</comment>
<dbReference type="EMBL" id="JALLPJ020001187">
    <property type="protein sequence ID" value="KAL3774573.1"/>
    <property type="molecule type" value="Genomic_DNA"/>
</dbReference>
<organism evidence="3 4">
    <name type="scientific">Cyclotella atomus</name>
    <dbReference type="NCBI Taxonomy" id="382360"/>
    <lineage>
        <taxon>Eukaryota</taxon>
        <taxon>Sar</taxon>
        <taxon>Stramenopiles</taxon>
        <taxon>Ochrophyta</taxon>
        <taxon>Bacillariophyta</taxon>
        <taxon>Coscinodiscophyceae</taxon>
        <taxon>Thalassiosirophycidae</taxon>
        <taxon>Stephanodiscales</taxon>
        <taxon>Stephanodiscaceae</taxon>
        <taxon>Cyclotella</taxon>
    </lineage>
</organism>
<dbReference type="Pfam" id="PF07714">
    <property type="entry name" value="PK_Tyr_Ser-Thr"/>
    <property type="match status" value="1"/>
</dbReference>
<dbReference type="PANTHER" id="PTHR44329">
    <property type="entry name" value="SERINE/THREONINE-PROTEIN KINASE TNNI3K-RELATED"/>
    <property type="match status" value="1"/>
</dbReference>
<accession>A0ABD3NF77</accession>
<dbReference type="AlphaFoldDB" id="A0ABD3NF77"/>
<protein>
    <recommendedName>
        <fullName evidence="2">Protein kinase domain-containing protein</fullName>
    </recommendedName>
</protein>
<dbReference type="Proteomes" id="UP001530400">
    <property type="component" value="Unassembled WGS sequence"/>
</dbReference>
<gene>
    <name evidence="3" type="ORF">ACHAWO_005781</name>
</gene>
<dbReference type="InterPro" id="IPR001245">
    <property type="entry name" value="Ser-Thr/Tyr_kinase_cat_dom"/>
</dbReference>
<feature type="domain" description="Protein kinase" evidence="2">
    <location>
        <begin position="99"/>
        <end position="377"/>
    </location>
</feature>
<evidence type="ECO:0000256" key="1">
    <source>
        <dbReference type="SAM" id="SignalP"/>
    </source>
</evidence>
<dbReference type="InterPro" id="IPR011009">
    <property type="entry name" value="Kinase-like_dom_sf"/>
</dbReference>
<dbReference type="InterPro" id="IPR000719">
    <property type="entry name" value="Prot_kinase_dom"/>
</dbReference>
<sequence length="405" mass="45746">MKPQAVEFLVHMSLATAAAAVNSLAEEVMVDEMPKTHYDASVGSQDERYQNSLAYKLSKSAHIGEHETHQHKSVSVSRDGPHRIYSVTGAQLNLQWDSLRNVEYLTDGGNNWIHTAVLHGKSVVVKTLKPECQDVALAINEIEGELEIHSRLDHPNIVNLIGAGFTPRGVRFVVLERLDGGTLSQLLGYDNRIRDRRRRFWTKKKISYLEVLKTARSMADALAYCHGRAIPNAMVLHRDLKPDNVGFTLDGTVKIIDFGLARIVENATVSNDVYEMSGETGSLRYMSPEVANCQPYNQKADVYSFGIILWELVAFKKPYDGMNRDEFYSRVVRGGERPPLNKKWPEDLNELIKSCWDADIVKRLNFTDIVDVLDSMLAGEEDGDQKKKKGKNRFAALIDRHSTWF</sequence>
<dbReference type="InterPro" id="IPR051681">
    <property type="entry name" value="Ser/Thr_Kinases-Pseudokinases"/>
</dbReference>
<dbReference type="Gene3D" id="3.30.200.20">
    <property type="entry name" value="Phosphorylase Kinase, domain 1"/>
    <property type="match status" value="1"/>
</dbReference>
<dbReference type="SUPFAM" id="SSF56112">
    <property type="entry name" value="Protein kinase-like (PK-like)"/>
    <property type="match status" value="1"/>
</dbReference>
<feature type="signal peptide" evidence="1">
    <location>
        <begin position="1"/>
        <end position="20"/>
    </location>
</feature>
<keyword evidence="1" id="KW-0732">Signal</keyword>
<evidence type="ECO:0000259" key="2">
    <source>
        <dbReference type="PROSITE" id="PS50011"/>
    </source>
</evidence>
<evidence type="ECO:0000313" key="3">
    <source>
        <dbReference type="EMBL" id="KAL3774573.1"/>
    </source>
</evidence>
<dbReference type="PANTHER" id="PTHR44329:SF289">
    <property type="entry name" value="SERINE_THREONINE-PROTEIN KINASE VIK"/>
    <property type="match status" value="1"/>
</dbReference>